<feature type="compositionally biased region" description="Basic and acidic residues" evidence="1">
    <location>
        <begin position="295"/>
        <end position="305"/>
    </location>
</feature>
<sequence>MEQVISQEKELYSNEYVKELEKELYSKGCVAESINFVVGEAKPKNFAWLDSDVKYIDEITNYLKDMSKFAPAISRDTESAFIEVVTLYCSAKLESRLENLRMRLKRIGDSEHVKSDSAGSMIGIIECARNKQYKSLFSNVKVYRGKPVIINYQPIYSWKNIIKRFIDEENYKRFMDKCSKKPKVVERRNLRRIIENKIKYYTSSLPADSDRGGNSPDPSNNINVRDEVISDIPVPRDKCLKGNNLEGQMSIQTWFFVLDIVSIMRIAGLISCVLNSGGYSSTTTSSITPQAKKLSIKDNDREGQKGRSCKTQP</sequence>
<gene>
    <name evidence="2" type="ORF">FWILDA_LOCUS2459</name>
</gene>
<proteinExistence type="predicted"/>
<evidence type="ECO:0000256" key="1">
    <source>
        <dbReference type="SAM" id="MobiDB-lite"/>
    </source>
</evidence>
<comment type="caution">
    <text evidence="2">The sequence shown here is derived from an EMBL/GenBank/DDBJ whole genome shotgun (WGS) entry which is preliminary data.</text>
</comment>
<feature type="region of interest" description="Disordered" evidence="1">
    <location>
        <begin position="280"/>
        <end position="313"/>
    </location>
</feature>
<organism evidence="2 3">
    <name type="scientific">Funneliformis geosporum</name>
    <dbReference type="NCBI Taxonomy" id="1117311"/>
    <lineage>
        <taxon>Eukaryota</taxon>
        <taxon>Fungi</taxon>
        <taxon>Fungi incertae sedis</taxon>
        <taxon>Mucoromycota</taxon>
        <taxon>Glomeromycotina</taxon>
        <taxon>Glomeromycetes</taxon>
        <taxon>Glomerales</taxon>
        <taxon>Glomeraceae</taxon>
        <taxon>Funneliformis</taxon>
    </lineage>
</organism>
<evidence type="ECO:0000313" key="3">
    <source>
        <dbReference type="Proteomes" id="UP001153678"/>
    </source>
</evidence>
<reference evidence="2" key="1">
    <citation type="submission" date="2022-08" db="EMBL/GenBank/DDBJ databases">
        <authorList>
            <person name="Kallberg Y."/>
            <person name="Tangrot J."/>
            <person name="Rosling A."/>
        </authorList>
    </citation>
    <scope>NUCLEOTIDE SEQUENCE</scope>
    <source>
        <strain evidence="2">Wild A</strain>
    </source>
</reference>
<dbReference type="AlphaFoldDB" id="A0A9W4SE10"/>
<name>A0A9W4SE10_9GLOM</name>
<dbReference type="EMBL" id="CAMKVN010000286">
    <property type="protein sequence ID" value="CAI2166211.1"/>
    <property type="molecule type" value="Genomic_DNA"/>
</dbReference>
<protein>
    <submittedName>
        <fullName evidence="2">4503_t:CDS:1</fullName>
    </submittedName>
</protein>
<evidence type="ECO:0000313" key="2">
    <source>
        <dbReference type="EMBL" id="CAI2166211.1"/>
    </source>
</evidence>
<accession>A0A9W4SE10</accession>
<keyword evidence="3" id="KW-1185">Reference proteome</keyword>
<dbReference type="Proteomes" id="UP001153678">
    <property type="component" value="Unassembled WGS sequence"/>
</dbReference>